<dbReference type="InterPro" id="IPR011009">
    <property type="entry name" value="Kinase-like_dom_sf"/>
</dbReference>
<reference evidence="5" key="1">
    <citation type="submission" date="2019-10" db="EMBL/GenBank/DDBJ databases">
        <title>Draft genome sequece of Microseira wollei NIES-4236.</title>
        <authorList>
            <person name="Yamaguchi H."/>
            <person name="Suzuki S."/>
            <person name="Kawachi M."/>
        </authorList>
    </citation>
    <scope>NUCLEOTIDE SEQUENCE</scope>
    <source>
        <strain evidence="5">NIES-4236</strain>
    </source>
</reference>
<keyword evidence="5" id="KW-0808">Transferase</keyword>
<comment type="caution">
    <text evidence="5">The sequence shown here is derived from an EMBL/GenBank/DDBJ whole genome shotgun (WGS) entry which is preliminary data.</text>
</comment>
<feature type="transmembrane region" description="Helical" evidence="3">
    <location>
        <begin position="345"/>
        <end position="367"/>
    </location>
</feature>
<proteinExistence type="predicted"/>
<evidence type="ECO:0000256" key="1">
    <source>
        <dbReference type="ARBA" id="ARBA00022741"/>
    </source>
</evidence>
<dbReference type="SUPFAM" id="SSF56112">
    <property type="entry name" value="Protein kinase-like (PK-like)"/>
    <property type="match status" value="1"/>
</dbReference>
<gene>
    <name evidence="5" type="ORF">MiSe_06780</name>
</gene>
<keyword evidence="5" id="KW-0418">Kinase</keyword>
<keyword evidence="3" id="KW-0812">Transmembrane</keyword>
<dbReference type="PANTHER" id="PTHR24363">
    <property type="entry name" value="SERINE/THREONINE PROTEIN KINASE"/>
    <property type="match status" value="1"/>
</dbReference>
<evidence type="ECO:0000313" key="5">
    <source>
        <dbReference type="EMBL" id="GET35930.1"/>
    </source>
</evidence>
<keyword evidence="1" id="KW-0547">Nucleotide-binding</keyword>
<evidence type="ECO:0000256" key="2">
    <source>
        <dbReference type="ARBA" id="ARBA00022840"/>
    </source>
</evidence>
<evidence type="ECO:0000256" key="3">
    <source>
        <dbReference type="SAM" id="Phobius"/>
    </source>
</evidence>
<dbReference type="PANTHER" id="PTHR24363:SF7">
    <property type="entry name" value="SERINE_THREONINE-PROTEIN KINASE-LIKE PROTEIN E"/>
    <property type="match status" value="1"/>
</dbReference>
<evidence type="ECO:0000259" key="4">
    <source>
        <dbReference type="PROSITE" id="PS50011"/>
    </source>
</evidence>
<dbReference type="EMBL" id="BLAY01000006">
    <property type="protein sequence ID" value="GET35930.1"/>
    <property type="molecule type" value="Genomic_DNA"/>
</dbReference>
<protein>
    <submittedName>
        <fullName evidence="5">Serine/threonine kinase</fullName>
    </submittedName>
</protein>
<keyword evidence="6" id="KW-1185">Reference proteome</keyword>
<dbReference type="Pfam" id="PF00069">
    <property type="entry name" value="Pkinase"/>
    <property type="match status" value="1"/>
</dbReference>
<evidence type="ECO:0000313" key="6">
    <source>
        <dbReference type="Proteomes" id="UP001050975"/>
    </source>
</evidence>
<dbReference type="GO" id="GO:0004674">
    <property type="term" value="F:protein serine/threonine kinase activity"/>
    <property type="evidence" value="ECO:0007669"/>
    <property type="project" value="TreeGrafter"/>
</dbReference>
<dbReference type="AlphaFoldDB" id="A0AAV3X2A7"/>
<dbReference type="Gene3D" id="1.10.510.10">
    <property type="entry name" value="Transferase(Phosphotransferase) domain 1"/>
    <property type="match status" value="1"/>
</dbReference>
<dbReference type="RefSeq" id="WP_226574826.1">
    <property type="nucleotide sequence ID" value="NZ_BLAY01000006.1"/>
</dbReference>
<keyword evidence="3" id="KW-1133">Transmembrane helix</keyword>
<dbReference type="Proteomes" id="UP001050975">
    <property type="component" value="Unassembled WGS sequence"/>
</dbReference>
<sequence length="480" mass="55700">MTNTNFEPQILRDRYQIQRQLGRNAGRRTLLAQDLHTQQLVVLKILMFNSDFRWDDLKLFEREAETLKSLSHAAIPRYQDYFELNLPNCRGFVLVQTYIDATSLQDWIKRGRTFSESEVKQIAKELLNVLMYLHDRNPPLIHRDIKPSNILLTSDRTAHQVGNLYLIDFGSVQTNVRKTGTITIVGTYGYMPPEQFSGRAFPASDLYSLGATLIYLVTGTHPADLLQEDMQIQFEPLTHLSASFVQWLKQITHPNRLQRFTSAQLALQALEHPNFQPQLVESTTSTPLTLQKPDGSKIALRKDTETLEIYLPRYLPGRNEWESIGCLFLLFLFTLAFFLSGHSSFLLINLCLFLWGTSWLWEYFFVWNVNQYIHIDRTSMSATLIRFGNERRVFQASRKSLYKLTYVKRLYRRDSESGIVEVPPELKIWAKQGTETSSYTIGKSRSADSKIAFFGYLTTPEIDWLAQELSDWLKLPITRE</sequence>
<accession>A0AAV3X2A7</accession>
<dbReference type="SMART" id="SM00220">
    <property type="entry name" value="S_TKc"/>
    <property type="match status" value="1"/>
</dbReference>
<keyword evidence="2" id="KW-0067">ATP-binding</keyword>
<dbReference type="CDD" id="cd14014">
    <property type="entry name" value="STKc_PknB_like"/>
    <property type="match status" value="1"/>
</dbReference>
<dbReference type="GO" id="GO:0005524">
    <property type="term" value="F:ATP binding"/>
    <property type="evidence" value="ECO:0007669"/>
    <property type="project" value="UniProtKB-KW"/>
</dbReference>
<dbReference type="InterPro" id="IPR000719">
    <property type="entry name" value="Prot_kinase_dom"/>
</dbReference>
<dbReference type="PROSITE" id="PS50011">
    <property type="entry name" value="PROTEIN_KINASE_DOM"/>
    <property type="match status" value="1"/>
</dbReference>
<feature type="transmembrane region" description="Helical" evidence="3">
    <location>
        <begin position="321"/>
        <end position="339"/>
    </location>
</feature>
<name>A0AAV3X2A7_9CYAN</name>
<dbReference type="InterPro" id="IPR008271">
    <property type="entry name" value="Ser/Thr_kinase_AS"/>
</dbReference>
<dbReference type="PROSITE" id="PS00108">
    <property type="entry name" value="PROTEIN_KINASE_ST"/>
    <property type="match status" value="1"/>
</dbReference>
<feature type="domain" description="Protein kinase" evidence="4">
    <location>
        <begin position="15"/>
        <end position="275"/>
    </location>
</feature>
<organism evidence="5 6">
    <name type="scientific">Microseira wollei NIES-4236</name>
    <dbReference type="NCBI Taxonomy" id="2530354"/>
    <lineage>
        <taxon>Bacteria</taxon>
        <taxon>Bacillati</taxon>
        <taxon>Cyanobacteriota</taxon>
        <taxon>Cyanophyceae</taxon>
        <taxon>Oscillatoriophycideae</taxon>
        <taxon>Aerosakkonematales</taxon>
        <taxon>Aerosakkonemataceae</taxon>
        <taxon>Microseira</taxon>
    </lineage>
</organism>
<keyword evidence="3" id="KW-0472">Membrane</keyword>